<dbReference type="Proteomes" id="UP000282311">
    <property type="component" value="Unassembled WGS sequence"/>
</dbReference>
<dbReference type="InterPro" id="IPR003832">
    <property type="entry name" value="DUF212"/>
</dbReference>
<evidence type="ECO:0000256" key="1">
    <source>
        <dbReference type="SAM" id="Phobius"/>
    </source>
</evidence>
<dbReference type="PANTHER" id="PTHR31446:SF39">
    <property type="entry name" value="ACID PHOSPHATASE_VANADIUM-DEPENDENT HALOPEROXIDASE-RELATED PROTEIN"/>
    <property type="match status" value="1"/>
</dbReference>
<feature type="transmembrane region" description="Helical" evidence="1">
    <location>
        <begin position="70"/>
        <end position="88"/>
    </location>
</feature>
<accession>A0A3B0CU49</accession>
<comment type="caution">
    <text evidence="2">The sequence shown here is derived from an EMBL/GenBank/DDBJ whole genome shotgun (WGS) entry which is preliminary data.</text>
</comment>
<name>A0A3B0CU49_9BACL</name>
<dbReference type="PANTHER" id="PTHR31446">
    <property type="entry name" value="ACID PHOSPHATASE/VANADIUM-DEPENDENT HALOPEROXIDASE-RELATED PROTEIN"/>
    <property type="match status" value="1"/>
</dbReference>
<evidence type="ECO:0000313" key="2">
    <source>
        <dbReference type="EMBL" id="RKN86176.1"/>
    </source>
</evidence>
<keyword evidence="3" id="KW-1185">Reference proteome</keyword>
<dbReference type="OrthoDB" id="9792681at2"/>
<gene>
    <name evidence="2" type="ORF">D7M11_03975</name>
</gene>
<feature type="transmembrane region" description="Helical" evidence="1">
    <location>
        <begin position="123"/>
        <end position="142"/>
    </location>
</feature>
<organism evidence="2 3">
    <name type="scientific">Paenibacillus ginsengarvi</name>
    <dbReference type="NCBI Taxonomy" id="400777"/>
    <lineage>
        <taxon>Bacteria</taxon>
        <taxon>Bacillati</taxon>
        <taxon>Bacillota</taxon>
        <taxon>Bacilli</taxon>
        <taxon>Bacillales</taxon>
        <taxon>Paenibacillaceae</taxon>
        <taxon>Paenibacillus</taxon>
    </lineage>
</organism>
<keyword evidence="1" id="KW-1133">Transmembrane helix</keyword>
<protein>
    <submittedName>
        <fullName evidence="2">Divergent PAP2 family protein</fullName>
    </submittedName>
</protein>
<dbReference type="EMBL" id="RBAH01000002">
    <property type="protein sequence ID" value="RKN86176.1"/>
    <property type="molecule type" value="Genomic_DNA"/>
</dbReference>
<keyword evidence="1" id="KW-0472">Membrane</keyword>
<dbReference type="RefSeq" id="WP_120745868.1">
    <property type="nucleotide sequence ID" value="NZ_RBAH01000002.1"/>
</dbReference>
<keyword evidence="1" id="KW-0812">Transmembrane</keyword>
<dbReference type="PROSITE" id="PS51257">
    <property type="entry name" value="PROKAR_LIPOPROTEIN"/>
    <property type="match status" value="1"/>
</dbReference>
<dbReference type="Pfam" id="PF02681">
    <property type="entry name" value="DUF212"/>
    <property type="match status" value="1"/>
</dbReference>
<feature type="transmembrane region" description="Helical" evidence="1">
    <location>
        <begin position="6"/>
        <end position="27"/>
    </location>
</feature>
<proteinExistence type="predicted"/>
<sequence length="143" mass="15316">MKDVHSYLFAAVPMIAWVASGCLKFAINSFKHGKRAKEHIGNGGFPSTHTSVVSSITMLIGFTAGWDSPLFGLGVAVLMIVMIDATGVRRAVGENSRWINVISRRHPGEESSMLREKQGHSKIEIAGGLGVGTLIGWLASLIV</sequence>
<evidence type="ECO:0000313" key="3">
    <source>
        <dbReference type="Proteomes" id="UP000282311"/>
    </source>
</evidence>
<dbReference type="AlphaFoldDB" id="A0A3B0CU49"/>
<reference evidence="2 3" key="1">
    <citation type="journal article" date="2007" name="Int. J. Syst. Evol. Microbiol.">
        <title>Paenibacillus ginsengarvi sp. nov., isolated from soil from ginseng cultivation.</title>
        <authorList>
            <person name="Yoon M.H."/>
            <person name="Ten L.N."/>
            <person name="Im W.T."/>
        </authorList>
    </citation>
    <scope>NUCLEOTIDE SEQUENCE [LARGE SCALE GENOMIC DNA]</scope>
    <source>
        <strain evidence="2 3">KCTC 13059</strain>
    </source>
</reference>